<keyword evidence="2" id="KW-0805">Transcription regulation</keyword>
<name>A0A6J6BR80_9ZZZZ</name>
<dbReference type="AlphaFoldDB" id="A0A6J6BR80"/>
<evidence type="ECO:0000256" key="4">
    <source>
        <dbReference type="ARBA" id="ARBA00023163"/>
    </source>
</evidence>
<dbReference type="InterPro" id="IPR047057">
    <property type="entry name" value="MerR_fam"/>
</dbReference>
<dbReference type="PROSITE" id="PS50937">
    <property type="entry name" value="HTH_MERR_2"/>
    <property type="match status" value="1"/>
</dbReference>
<evidence type="ECO:0000256" key="1">
    <source>
        <dbReference type="ARBA" id="ARBA00022491"/>
    </source>
</evidence>
<dbReference type="InterPro" id="IPR000551">
    <property type="entry name" value="MerR-type_HTH_dom"/>
</dbReference>
<keyword evidence="1" id="KW-0678">Repressor</keyword>
<protein>
    <submittedName>
        <fullName evidence="6">Unannotated protein</fullName>
    </submittedName>
</protein>
<dbReference type="EMBL" id="CAEZSR010000006">
    <property type="protein sequence ID" value="CAB4541502.1"/>
    <property type="molecule type" value="Genomic_DNA"/>
</dbReference>
<sequence length="525" mass="57128">MTVRTLHHDESIGLIGPARRNASGYRLYGPTDIERLYRVRALRQLGLLLEEIRRALDEPTTDLAATLAAQLAAIDGLLGTSTAMMAVMVDVPRDLRTLWRLTGADPFDPAADWNTMFESVGLILYALPRREEYWCTPINSITFATTGGDGVHFGWVTLPGRPVDDAPIVMTVPMAETTTSVIVGRDLREFLSLGCRFGYFTLDALVHDPAGTIDEIEANRVDPDRSDDERALLDLLTSEFGLAPWHDPARRMGELQVEYLKLLEIPPSPDPGSWTVPDAERPHTTVLVPPPPDEALVRSRDFFRSMRASRKVPQSRFNKVFRHDEPCGFQTWIGGPPLAVLPSSLTFHRVFAHDERIDARVVARGEPRPASSAALPVIVEVGDLRFAVDVPHTHAAATVQLPVELPMALSGPLIEPVACFPYELAFDEAERERVGPDGMPWAARSLIGLGLFEGGGSTAIVSGVIERVETVHSSLAGDITTLLVRTAGDVPIVVWCAVDGDLPASGAVYSGQVALCGTSDQLTSA</sequence>
<gene>
    <name evidence="6" type="ORF">UFOPK1493_00345</name>
</gene>
<evidence type="ECO:0000256" key="2">
    <source>
        <dbReference type="ARBA" id="ARBA00023015"/>
    </source>
</evidence>
<keyword evidence="3" id="KW-0238">DNA-binding</keyword>
<keyword evidence="4" id="KW-0804">Transcription</keyword>
<reference evidence="6" key="1">
    <citation type="submission" date="2020-05" db="EMBL/GenBank/DDBJ databases">
        <authorList>
            <person name="Chiriac C."/>
            <person name="Salcher M."/>
            <person name="Ghai R."/>
            <person name="Kavagutti S V."/>
        </authorList>
    </citation>
    <scope>NUCLEOTIDE SEQUENCE</scope>
</reference>
<proteinExistence type="predicted"/>
<accession>A0A6J6BR80</accession>
<dbReference type="InterPro" id="IPR009061">
    <property type="entry name" value="DNA-bd_dom_put_sf"/>
</dbReference>
<dbReference type="GO" id="GO:0003677">
    <property type="term" value="F:DNA binding"/>
    <property type="evidence" value="ECO:0007669"/>
    <property type="project" value="UniProtKB-KW"/>
</dbReference>
<organism evidence="6">
    <name type="scientific">freshwater metagenome</name>
    <dbReference type="NCBI Taxonomy" id="449393"/>
    <lineage>
        <taxon>unclassified sequences</taxon>
        <taxon>metagenomes</taxon>
        <taxon>ecological metagenomes</taxon>
    </lineage>
</organism>
<evidence type="ECO:0000313" key="6">
    <source>
        <dbReference type="EMBL" id="CAB4541502.1"/>
    </source>
</evidence>
<dbReference type="Gene3D" id="1.10.1660.10">
    <property type="match status" value="1"/>
</dbReference>
<evidence type="ECO:0000256" key="3">
    <source>
        <dbReference type="ARBA" id="ARBA00023125"/>
    </source>
</evidence>
<dbReference type="SMART" id="SM00422">
    <property type="entry name" value="HTH_MERR"/>
    <property type="match status" value="1"/>
</dbReference>
<dbReference type="SUPFAM" id="SSF46955">
    <property type="entry name" value="Putative DNA-binding domain"/>
    <property type="match status" value="1"/>
</dbReference>
<dbReference type="GO" id="GO:0003700">
    <property type="term" value="F:DNA-binding transcription factor activity"/>
    <property type="evidence" value="ECO:0007669"/>
    <property type="project" value="InterPro"/>
</dbReference>
<feature type="domain" description="HTH merR-type" evidence="5">
    <location>
        <begin position="1"/>
        <end position="58"/>
    </location>
</feature>
<evidence type="ECO:0000259" key="5">
    <source>
        <dbReference type="PROSITE" id="PS50937"/>
    </source>
</evidence>
<dbReference type="PANTHER" id="PTHR30204">
    <property type="entry name" value="REDOX-CYCLING DRUG-SENSING TRANSCRIPTIONAL ACTIVATOR SOXR"/>
    <property type="match status" value="1"/>
</dbReference>
<dbReference type="PANTHER" id="PTHR30204:SF69">
    <property type="entry name" value="MERR-FAMILY TRANSCRIPTIONAL REGULATOR"/>
    <property type="match status" value="1"/>
</dbReference>
<dbReference type="Pfam" id="PF13411">
    <property type="entry name" value="MerR_1"/>
    <property type="match status" value="1"/>
</dbReference>